<dbReference type="InterPro" id="IPR002938">
    <property type="entry name" value="FAD-bd"/>
</dbReference>
<dbReference type="PANTHER" id="PTHR42685:SF22">
    <property type="entry name" value="CONDITIONED MEDIUM FACTOR RECEPTOR 1"/>
    <property type="match status" value="1"/>
</dbReference>
<dbReference type="RefSeq" id="WP_013603487.1">
    <property type="nucleotide sequence ID" value="NC_015151.1"/>
</dbReference>
<dbReference type="KEGG" id="vmo:VMUT_0107"/>
<dbReference type="GeneID" id="10287759"/>
<organism evidence="2 3">
    <name type="scientific">Vulcanisaeta moutnovskia (strain 768-28)</name>
    <dbReference type="NCBI Taxonomy" id="985053"/>
    <lineage>
        <taxon>Archaea</taxon>
        <taxon>Thermoproteota</taxon>
        <taxon>Thermoprotei</taxon>
        <taxon>Thermoproteales</taxon>
        <taxon>Thermoproteaceae</taxon>
        <taxon>Vulcanisaeta</taxon>
    </lineage>
</organism>
<evidence type="ECO:0000313" key="2">
    <source>
        <dbReference type="EMBL" id="ADY00323.1"/>
    </source>
</evidence>
<evidence type="ECO:0000259" key="1">
    <source>
        <dbReference type="Pfam" id="PF01494"/>
    </source>
</evidence>
<dbReference type="GO" id="GO:0016628">
    <property type="term" value="F:oxidoreductase activity, acting on the CH-CH group of donors, NAD or NADP as acceptor"/>
    <property type="evidence" value="ECO:0007669"/>
    <property type="project" value="InterPro"/>
</dbReference>
<gene>
    <name evidence="2" type="ordered locus">VMUT_0107</name>
</gene>
<proteinExistence type="predicted"/>
<evidence type="ECO:0000313" key="3">
    <source>
        <dbReference type="Proteomes" id="UP000007485"/>
    </source>
</evidence>
<dbReference type="NCBIfam" id="TIGR02032">
    <property type="entry name" value="GG-red-SF"/>
    <property type="match status" value="1"/>
</dbReference>
<dbReference type="STRING" id="985053.VMUT_0107"/>
<dbReference type="InterPro" id="IPR050407">
    <property type="entry name" value="Geranylgeranyl_reductase"/>
</dbReference>
<dbReference type="eggNOG" id="arCOG00570">
    <property type="taxonomic scope" value="Archaea"/>
</dbReference>
<dbReference type="GO" id="GO:0071949">
    <property type="term" value="F:FAD binding"/>
    <property type="evidence" value="ECO:0007669"/>
    <property type="project" value="InterPro"/>
</dbReference>
<reference evidence="2 3" key="1">
    <citation type="journal article" date="2011" name="J. Bacteriol.">
        <title>Complete genome sequence of 'Vulcanisaeta moutnovskia' strain 768-28, a novel member of the hyperthermophilic crenarchaeal genus vulcanisaeta.</title>
        <authorList>
            <person name="Gumerov V.M."/>
            <person name="Mardanov A.V."/>
            <person name="Beletsky A.V."/>
            <person name="Prokofeva M.I."/>
            <person name="Bonch-Osmolovskaya E.A."/>
            <person name="Ravin N.V."/>
            <person name="Skryabin K.G."/>
        </authorList>
    </citation>
    <scope>NUCLEOTIDE SEQUENCE [LARGE SCALE GENOMIC DNA]</scope>
    <source>
        <strain evidence="2 3">768-28</strain>
    </source>
</reference>
<dbReference type="EMBL" id="CP002529">
    <property type="protein sequence ID" value="ADY00323.1"/>
    <property type="molecule type" value="Genomic_DNA"/>
</dbReference>
<dbReference type="Pfam" id="PF01494">
    <property type="entry name" value="FAD_binding_3"/>
    <property type="match status" value="1"/>
</dbReference>
<sequence length="380" mass="41870">MGNTYDAIIVGAGPAGSMAAYVAARLGLRVLVIDRFRFPRMKPCGGGLTQKSVILLRSFGIDLNNVIRNTCNRVVIINNAGSFIITDNEPIISVVSRDEFDNYLLSNALEKGADYVNDRIIGINNGNDYVSVTGMNNSYIGKYVIAADGVNSIIAKSLGNNIRRNNAMAFMTIARGSYHNDLCIIDMTRMKWGYSWVFPRGDNEYDVGIGSIRWANYKTQLIKYVHDIGLREGAVLGHPIPIKPRENIISKRIALIGDAGGFADPTTGEGIFYAMYSGALAALALRYSSNPAEFANNYLRSIEPLIKNLSLAYYLSLGAYGVDHLVMGRLGISAFSMSNTKKLIKRIMRGNIWYYRVPASIIKFSLINGPKIILRKTLHG</sequence>
<dbReference type="AlphaFoldDB" id="F0QSH2"/>
<protein>
    <submittedName>
        <fullName evidence="2">Geranylgeranyl reductase</fullName>
    </submittedName>
</protein>
<dbReference type="PANTHER" id="PTHR42685">
    <property type="entry name" value="GERANYLGERANYL DIPHOSPHATE REDUCTASE"/>
    <property type="match status" value="1"/>
</dbReference>
<accession>F0QSH2</accession>
<name>F0QSH2_VULM7</name>
<feature type="domain" description="FAD-binding" evidence="1">
    <location>
        <begin position="5"/>
        <end position="166"/>
    </location>
</feature>
<dbReference type="SUPFAM" id="SSF51905">
    <property type="entry name" value="FAD/NAD(P)-binding domain"/>
    <property type="match status" value="1"/>
</dbReference>
<dbReference type="HOGENOM" id="CLU_024648_3_1_2"/>
<dbReference type="Gene3D" id="3.50.50.60">
    <property type="entry name" value="FAD/NAD(P)-binding domain"/>
    <property type="match status" value="1"/>
</dbReference>
<dbReference type="OrthoDB" id="46008at2157"/>
<dbReference type="Proteomes" id="UP000007485">
    <property type="component" value="Chromosome"/>
</dbReference>
<dbReference type="InterPro" id="IPR036188">
    <property type="entry name" value="FAD/NAD-bd_sf"/>
</dbReference>
<dbReference type="InterPro" id="IPR011777">
    <property type="entry name" value="Geranylgeranyl_Rdtase_fam"/>
</dbReference>
<keyword evidence="3" id="KW-1185">Reference proteome</keyword>
<dbReference type="PRINTS" id="PR00420">
    <property type="entry name" value="RNGMNOXGNASE"/>
</dbReference>